<keyword evidence="1" id="KW-0812">Transmembrane</keyword>
<accession>A0ABR8JSR9</accession>
<comment type="caution">
    <text evidence="2">The sequence shown here is derived from an EMBL/GenBank/DDBJ whole genome shotgun (WGS) entry which is preliminary data.</text>
</comment>
<name>A0ABR8JSR9_9BACT</name>
<dbReference type="Proteomes" id="UP000606003">
    <property type="component" value="Unassembled WGS sequence"/>
</dbReference>
<gene>
    <name evidence="2" type="ORF">IC234_06725</name>
</gene>
<dbReference type="PROSITE" id="PS51257">
    <property type="entry name" value="PROKAR_LIPOPROTEIN"/>
    <property type="match status" value="1"/>
</dbReference>
<keyword evidence="3" id="KW-1185">Reference proteome</keyword>
<organism evidence="2 3">
    <name type="scientific">Hymenobacter armeniacus</name>
    <dbReference type="NCBI Taxonomy" id="2771358"/>
    <lineage>
        <taxon>Bacteria</taxon>
        <taxon>Pseudomonadati</taxon>
        <taxon>Bacteroidota</taxon>
        <taxon>Cytophagia</taxon>
        <taxon>Cytophagales</taxon>
        <taxon>Hymenobacteraceae</taxon>
        <taxon>Hymenobacter</taxon>
    </lineage>
</organism>
<proteinExistence type="predicted"/>
<feature type="transmembrane region" description="Helical" evidence="1">
    <location>
        <begin position="65"/>
        <end position="83"/>
    </location>
</feature>
<dbReference type="EMBL" id="JACXAC010000002">
    <property type="protein sequence ID" value="MBD2721818.1"/>
    <property type="molecule type" value="Genomic_DNA"/>
</dbReference>
<evidence type="ECO:0000313" key="3">
    <source>
        <dbReference type="Proteomes" id="UP000606003"/>
    </source>
</evidence>
<dbReference type="RefSeq" id="WP_190923086.1">
    <property type="nucleotide sequence ID" value="NZ_JACXAC010000002.1"/>
</dbReference>
<evidence type="ECO:0000256" key="1">
    <source>
        <dbReference type="SAM" id="Phobius"/>
    </source>
</evidence>
<keyword evidence="1" id="KW-0472">Membrane</keyword>
<evidence type="ECO:0000313" key="2">
    <source>
        <dbReference type="EMBL" id="MBD2721818.1"/>
    </source>
</evidence>
<sequence>MKKLNVAIGLIFGIISLGWLLAHNWLAAAACGTLALGFGFSDLAYAPALTTAVAAAPALPGWRRYGSMLLVGVAILLFGYQIGQDLRGAVHSRPAESTTPR</sequence>
<reference evidence="2 3" key="1">
    <citation type="submission" date="2020-09" db="EMBL/GenBank/DDBJ databases">
        <authorList>
            <person name="Kim M.K."/>
        </authorList>
    </citation>
    <scope>NUCLEOTIDE SEQUENCE [LARGE SCALE GENOMIC DNA]</scope>
    <source>
        <strain evidence="2 3">BT189</strain>
    </source>
</reference>
<protein>
    <submittedName>
        <fullName evidence="2">Uncharacterized protein</fullName>
    </submittedName>
</protein>
<keyword evidence="1" id="KW-1133">Transmembrane helix</keyword>